<evidence type="ECO:0000256" key="12">
    <source>
        <dbReference type="ARBA" id="ARBA00023239"/>
    </source>
</evidence>
<dbReference type="OrthoDB" id="410651at2759"/>
<keyword evidence="13" id="KW-0449">Lipoprotein</keyword>
<dbReference type="Pfam" id="PF01124">
    <property type="entry name" value="MAPEG"/>
    <property type="match status" value="1"/>
</dbReference>
<evidence type="ECO:0000256" key="11">
    <source>
        <dbReference type="ARBA" id="ARBA00023139"/>
    </source>
</evidence>
<dbReference type="InterPro" id="IPR050997">
    <property type="entry name" value="MAPEG"/>
</dbReference>
<keyword evidence="11" id="KW-0564">Palmitate</keyword>
<evidence type="ECO:0000256" key="21">
    <source>
        <dbReference type="ARBA" id="ARBA00075145"/>
    </source>
</evidence>
<evidence type="ECO:0000256" key="10">
    <source>
        <dbReference type="ARBA" id="ARBA00023136"/>
    </source>
</evidence>
<reference evidence="26" key="1">
    <citation type="submission" date="2025-04" db="UniProtKB">
        <authorList>
            <consortium name="RefSeq"/>
        </authorList>
    </citation>
    <scope>IDENTIFICATION</scope>
    <source>
        <tissue evidence="26">Sperm</tissue>
    </source>
</reference>
<evidence type="ECO:0000313" key="26">
    <source>
        <dbReference type="RefSeq" id="XP_032809865.1"/>
    </source>
</evidence>
<dbReference type="KEGG" id="pmrn:116942273"/>
<comment type="subcellular location">
    <subcellularLocation>
        <location evidence="1">Mitochondrion outer membrane</location>
        <topology evidence="1">Multi-pass membrane protein</topology>
    </subcellularLocation>
</comment>
<evidence type="ECO:0000313" key="25">
    <source>
        <dbReference type="Proteomes" id="UP001318040"/>
    </source>
</evidence>
<evidence type="ECO:0000256" key="4">
    <source>
        <dbReference type="ARBA" id="ARBA00022692"/>
    </source>
</evidence>
<feature type="transmembrane region" description="Helical" evidence="23">
    <location>
        <begin position="6"/>
        <end position="27"/>
    </location>
</feature>
<keyword evidence="7" id="KW-0560">Oxidoreductase</keyword>
<keyword evidence="4 23" id="KW-0812">Transmembrane</keyword>
<dbReference type="Ensembl" id="ENSPMAT00000004196.1">
    <property type="protein sequence ID" value="ENSPMAP00000004179.1"/>
    <property type="gene ID" value="ENSPMAG00000003815.1"/>
</dbReference>
<dbReference type="GO" id="GO:0005635">
    <property type="term" value="C:nuclear envelope"/>
    <property type="evidence" value="ECO:0007669"/>
    <property type="project" value="TreeGrafter"/>
</dbReference>
<comment type="catalytic activity">
    <reaction evidence="19">
        <text>15-deoxy-Delta(12,14)-prostaglandin J2 + glutathione = 15-deoxy-Delta(12,14)-prostaglandin J2-S-(R)-glutathione</text>
        <dbReference type="Rhea" id="RHEA:75963"/>
        <dbReference type="ChEBI" id="CHEBI:57925"/>
        <dbReference type="ChEBI" id="CHEBI:85236"/>
        <dbReference type="ChEBI" id="CHEBI:194498"/>
    </reaction>
    <physiologicalReaction direction="left-to-right" evidence="19">
        <dbReference type="Rhea" id="RHEA:75964"/>
    </physiologicalReaction>
</comment>
<dbReference type="InterPro" id="IPR023352">
    <property type="entry name" value="MAPEG-like_dom_sf"/>
</dbReference>
<evidence type="ECO:0000256" key="2">
    <source>
        <dbReference type="ARBA" id="ARBA00010459"/>
    </source>
</evidence>
<feature type="transmembrane region" description="Helical" evidence="23">
    <location>
        <begin position="120"/>
        <end position="142"/>
    </location>
</feature>
<keyword evidence="8" id="KW-0443">Lipid metabolism</keyword>
<keyword evidence="10 23" id="KW-0472">Membrane</keyword>
<organism evidence="24">
    <name type="scientific">Petromyzon marinus</name>
    <name type="common">Sea lamprey</name>
    <dbReference type="NCBI Taxonomy" id="7757"/>
    <lineage>
        <taxon>Eukaryota</taxon>
        <taxon>Metazoa</taxon>
        <taxon>Chordata</taxon>
        <taxon>Craniata</taxon>
        <taxon>Vertebrata</taxon>
        <taxon>Cyclostomata</taxon>
        <taxon>Hyperoartia</taxon>
        <taxon>Petromyzontiformes</taxon>
        <taxon>Petromyzontidae</taxon>
        <taxon>Petromyzon</taxon>
    </lineage>
</organism>
<evidence type="ECO:0000256" key="3">
    <source>
        <dbReference type="ARBA" id="ARBA00022679"/>
    </source>
</evidence>
<dbReference type="GO" id="GO:0004464">
    <property type="term" value="F:leukotriene-C4 synthase activity"/>
    <property type="evidence" value="ECO:0007669"/>
    <property type="project" value="UniProtKB-EC"/>
</dbReference>
<reference evidence="24" key="2">
    <citation type="submission" date="2025-05" db="UniProtKB">
        <authorList>
            <consortium name="Ensembl"/>
        </authorList>
    </citation>
    <scope>IDENTIFICATION</scope>
</reference>
<dbReference type="RefSeq" id="XP_032809865.1">
    <property type="nucleotide sequence ID" value="XM_032953974.1"/>
</dbReference>
<evidence type="ECO:0000256" key="15">
    <source>
        <dbReference type="ARBA" id="ARBA00037916"/>
    </source>
</evidence>
<dbReference type="Proteomes" id="UP001318040">
    <property type="component" value="Chromosome 14"/>
</dbReference>
<dbReference type="HOGENOM" id="CLU_110291_1_0_1"/>
<evidence type="ECO:0000256" key="13">
    <source>
        <dbReference type="ARBA" id="ARBA00023288"/>
    </source>
</evidence>
<keyword evidence="9" id="KW-0496">Mitochondrion</keyword>
<keyword evidence="6 23" id="KW-1133">Transmembrane helix</keyword>
<evidence type="ECO:0000256" key="16">
    <source>
        <dbReference type="ARBA" id="ARBA00039056"/>
    </source>
</evidence>
<keyword evidence="12" id="KW-0456">Lyase</keyword>
<evidence type="ECO:0000256" key="6">
    <source>
        <dbReference type="ARBA" id="ARBA00022989"/>
    </source>
</evidence>
<dbReference type="InterPro" id="IPR001129">
    <property type="entry name" value="Membr-assoc_MAPEG"/>
</dbReference>
<dbReference type="GO" id="GO:0005741">
    <property type="term" value="C:mitochondrial outer membrane"/>
    <property type="evidence" value="ECO:0007669"/>
    <property type="project" value="UniProtKB-SubCell"/>
</dbReference>
<dbReference type="EC" id="4.4.1.20" evidence="16"/>
<comment type="pathway">
    <text evidence="15">Lipid metabolism; arachidonate metabolism.</text>
</comment>
<sequence length="143" mass="15860">MVVLSKEYGCVVLTGVASTLLVTYLGIRVGMARKKYKVLYPEMYSNDPEHGHIFNCIQRAHQNTLEGYPVFLFLLMTGGLQHPRISSALGGVWILGRFVYAHGYSTGDPRKRMRGMFGNLGLLGLLGTSVCFAVHQLGWAPIR</sequence>
<dbReference type="STRING" id="7757.ENSPMAP00000004179"/>
<evidence type="ECO:0000256" key="9">
    <source>
        <dbReference type="ARBA" id="ARBA00023128"/>
    </source>
</evidence>
<comment type="similarity">
    <text evidence="2">Belongs to the MAPEG family.</text>
</comment>
<dbReference type="AlphaFoldDB" id="S4RG47"/>
<keyword evidence="3" id="KW-0808">Transferase</keyword>
<evidence type="ECO:0000256" key="5">
    <source>
        <dbReference type="ARBA" id="ARBA00022787"/>
    </source>
</evidence>
<dbReference type="PANTHER" id="PTHR10250:SF26">
    <property type="entry name" value="GLUTATHIONE S-TRANSFERASE 3, MITOCHONDRIAL"/>
    <property type="match status" value="1"/>
</dbReference>
<dbReference type="GO" id="GO:0004364">
    <property type="term" value="F:glutathione transferase activity"/>
    <property type="evidence" value="ECO:0007669"/>
    <property type="project" value="TreeGrafter"/>
</dbReference>
<proteinExistence type="inferred from homology"/>
<keyword evidence="25" id="KW-1185">Reference proteome</keyword>
<dbReference type="SUPFAM" id="SSF161084">
    <property type="entry name" value="MAPEG domain-like"/>
    <property type="match status" value="1"/>
</dbReference>
<keyword evidence="5" id="KW-1000">Mitochondrion outer membrane</keyword>
<evidence type="ECO:0000256" key="18">
    <source>
        <dbReference type="ARBA" id="ARBA00049298"/>
    </source>
</evidence>
<evidence type="ECO:0000313" key="24">
    <source>
        <dbReference type="Ensembl" id="ENSPMAP00000004179.1"/>
    </source>
</evidence>
<name>S4RG47_PETMA</name>
<dbReference type="GO" id="GO:0006629">
    <property type="term" value="P:lipid metabolic process"/>
    <property type="evidence" value="ECO:0007669"/>
    <property type="project" value="UniProtKB-KW"/>
</dbReference>
<evidence type="ECO:0000256" key="17">
    <source>
        <dbReference type="ARBA" id="ARBA00043664"/>
    </source>
</evidence>
<evidence type="ECO:0000256" key="20">
    <source>
        <dbReference type="ARBA" id="ARBA00069748"/>
    </source>
</evidence>
<dbReference type="Gene3D" id="1.20.120.550">
    <property type="entry name" value="Membrane associated eicosanoid/glutathione metabolism-like domain"/>
    <property type="match status" value="1"/>
</dbReference>
<evidence type="ECO:0000256" key="22">
    <source>
        <dbReference type="ARBA" id="ARBA00076908"/>
    </source>
</evidence>
<gene>
    <name evidence="24 26" type="primary">MGST3</name>
</gene>
<evidence type="ECO:0000256" key="8">
    <source>
        <dbReference type="ARBA" id="ARBA00023098"/>
    </source>
</evidence>
<dbReference type="GeneID" id="116942273"/>
<evidence type="ECO:0000256" key="7">
    <source>
        <dbReference type="ARBA" id="ARBA00023002"/>
    </source>
</evidence>
<evidence type="ECO:0000256" key="1">
    <source>
        <dbReference type="ARBA" id="ARBA00004374"/>
    </source>
</evidence>
<evidence type="ECO:0000256" key="23">
    <source>
        <dbReference type="SAM" id="Phobius"/>
    </source>
</evidence>
<accession>S4RG47</accession>
<protein>
    <recommendedName>
        <fullName evidence="20">Glutathione S-transferase 3, mitochondrial</fullName>
        <ecNumber evidence="16">4.4.1.20</ecNumber>
    </recommendedName>
    <alternativeName>
        <fullName evidence="21">Glutathione peroxidase MGST3</fullName>
    </alternativeName>
    <alternativeName>
        <fullName evidence="22">LTC4 synthase MGST3</fullName>
    </alternativeName>
</protein>
<dbReference type="CTD" id="4259"/>
<evidence type="ECO:0000256" key="14">
    <source>
        <dbReference type="ARBA" id="ARBA00037884"/>
    </source>
</evidence>
<evidence type="ECO:0000256" key="19">
    <source>
        <dbReference type="ARBA" id="ARBA00051411"/>
    </source>
</evidence>
<dbReference type="GO" id="GO:0005783">
    <property type="term" value="C:endoplasmic reticulum"/>
    <property type="evidence" value="ECO:0007669"/>
    <property type="project" value="TreeGrafter"/>
</dbReference>
<dbReference type="PANTHER" id="PTHR10250">
    <property type="entry name" value="MICROSOMAL GLUTATHIONE S-TRANSFERASE"/>
    <property type="match status" value="1"/>
</dbReference>
<dbReference type="FunFam" id="1.20.120.550:FF:000004">
    <property type="entry name" value="Microsomal glutathione S-transferase 3"/>
    <property type="match status" value="1"/>
</dbReference>
<comment type="catalytic activity">
    <reaction evidence="17">
        <text>(5S)-hydroperoxy-(6E,8Z,11Z,14Z)-eicosatetraenoate + 2 glutathione = (5S)-hydroxy-(6E,8Z,11Z,14Z)-eicosatetraenoate + glutathione disulfide + H2O</text>
        <dbReference type="Rhea" id="RHEA:48620"/>
        <dbReference type="ChEBI" id="CHEBI:15377"/>
        <dbReference type="ChEBI" id="CHEBI:57450"/>
        <dbReference type="ChEBI" id="CHEBI:57925"/>
        <dbReference type="ChEBI" id="CHEBI:58297"/>
        <dbReference type="ChEBI" id="CHEBI:90632"/>
    </reaction>
    <physiologicalReaction direction="left-to-right" evidence="17">
        <dbReference type="Rhea" id="RHEA:48621"/>
    </physiologicalReaction>
</comment>
<dbReference type="GO" id="GO:0006691">
    <property type="term" value="P:leukotriene metabolic process"/>
    <property type="evidence" value="ECO:0007669"/>
    <property type="project" value="UniProtKB-ARBA"/>
</dbReference>
<dbReference type="GO" id="GO:0004602">
    <property type="term" value="F:glutathione peroxidase activity"/>
    <property type="evidence" value="ECO:0007669"/>
    <property type="project" value="TreeGrafter"/>
</dbReference>
<dbReference type="GeneTree" id="ENSGT00390000008608"/>
<comment type="pathway">
    <text evidence="14">Lipid metabolism; leukotriene C4 biosynthesis.</text>
</comment>
<comment type="catalytic activity">
    <reaction evidence="18">
        <text>leukotriene C4 = leukotriene A4 + glutathione</text>
        <dbReference type="Rhea" id="RHEA:17617"/>
        <dbReference type="ChEBI" id="CHEBI:57463"/>
        <dbReference type="ChEBI" id="CHEBI:57925"/>
        <dbReference type="ChEBI" id="CHEBI:57973"/>
        <dbReference type="EC" id="4.4.1.20"/>
    </reaction>
    <physiologicalReaction direction="right-to-left" evidence="18">
        <dbReference type="Rhea" id="RHEA:17619"/>
    </physiologicalReaction>
</comment>
<dbReference type="OMA" id="VIFNCIQ"/>